<dbReference type="EMBL" id="JAOQBH010000006">
    <property type="protein sequence ID" value="KAJ4135257.1"/>
    <property type="molecule type" value="Genomic_DNA"/>
</dbReference>
<reference evidence="2" key="1">
    <citation type="submission" date="2022-09" db="EMBL/GenBank/DDBJ databases">
        <title>Fusarium specimens isolated from Avocado Roots.</title>
        <authorList>
            <person name="Stajich J."/>
            <person name="Roper C."/>
            <person name="Heimlech-Rivalta G."/>
        </authorList>
    </citation>
    <scope>NUCLEOTIDE SEQUENCE</scope>
    <source>
        <strain evidence="2">CF00095</strain>
    </source>
</reference>
<keyword evidence="3" id="KW-1185">Reference proteome</keyword>
<sequence>MSLTNAREVLQAPAVGEATPRLMAPPHLSFVVCLQDAQMDLATDTDLMLTPSAAEEIVERYEDRYEDKLAADYLACCYRYNKAFRYYRKISIPFQYQAFSPKERRDSILDMARTAKTRRASEIVRDIMESELETSTDSLSEDGSNQSTQGKAEMYPMQSFLFHRHLADIYGHRIDGASLVQKHLDAARGFTKAFDTLAPPSIDLWTLLRLLPRHKAADIPENLLNSLEWDETSLVLCVRDCLDRCWGALTDTESLPIAIPHNDAGQEERMKPADMNQVAIQHDPFYIWTKTSFLFTFLWKKIQDNAPPDWKHHTISTTQFLMVMSRIIVRRSLLQFKHDKSPLDSERSLSELRASERRVYRSVVQALLHEHRYMPNQIKREFVTEFVRHYSWSPPAGRKSVFVRQIQAYQMEALKSVLAARRESRPTTPTSTTLKEVTALRAEASEMRRISADNEFLDWLVLQQGQLNSISERDTIAYVKGSQYAPSLDSSSVSSYFRTSSSAYQIYLNAMKGNPCISRSLASQSSRSSQASVSSSFKRFKASALKRRNSSESMMGLSLYDPGRQLQDDSLQGLQDLQVRRYFKVTMGLSTLVEDESPIPQEEEYGSYEGEVEEDEKSSVRGRIGRLLKGKGKDDLNEREWRYDPNRGYDQDEIVKSIPYHLLDDASTRPIMLP</sequence>
<gene>
    <name evidence="2" type="ORF">NW768_004879</name>
</gene>
<comment type="caution">
    <text evidence="2">The sequence shown here is derived from an EMBL/GenBank/DDBJ whole genome shotgun (WGS) entry which is preliminary data.</text>
</comment>
<dbReference type="Proteomes" id="UP001152024">
    <property type="component" value="Unassembled WGS sequence"/>
</dbReference>
<name>A0ABQ8RHI8_FUSEQ</name>
<organism evidence="2 3">
    <name type="scientific">Fusarium equiseti</name>
    <name type="common">Fusarium scirpi</name>
    <dbReference type="NCBI Taxonomy" id="61235"/>
    <lineage>
        <taxon>Eukaryota</taxon>
        <taxon>Fungi</taxon>
        <taxon>Dikarya</taxon>
        <taxon>Ascomycota</taxon>
        <taxon>Pezizomycotina</taxon>
        <taxon>Sordariomycetes</taxon>
        <taxon>Hypocreomycetidae</taxon>
        <taxon>Hypocreales</taxon>
        <taxon>Nectriaceae</taxon>
        <taxon>Fusarium</taxon>
        <taxon>Fusarium incarnatum-equiseti species complex</taxon>
    </lineage>
</organism>
<feature type="region of interest" description="Disordered" evidence="1">
    <location>
        <begin position="601"/>
        <end position="623"/>
    </location>
</feature>
<accession>A0ABQ8RHI8</accession>
<evidence type="ECO:0000313" key="3">
    <source>
        <dbReference type="Proteomes" id="UP001152024"/>
    </source>
</evidence>
<evidence type="ECO:0000313" key="2">
    <source>
        <dbReference type="EMBL" id="KAJ4135257.1"/>
    </source>
</evidence>
<feature type="compositionally biased region" description="Acidic residues" evidence="1">
    <location>
        <begin position="601"/>
        <end position="616"/>
    </location>
</feature>
<evidence type="ECO:0000256" key="1">
    <source>
        <dbReference type="SAM" id="MobiDB-lite"/>
    </source>
</evidence>
<protein>
    <submittedName>
        <fullName evidence="2">Uncharacterized protein</fullName>
    </submittedName>
</protein>
<proteinExistence type="predicted"/>